<keyword evidence="1" id="KW-0472">Membrane</keyword>
<evidence type="ECO:0008006" key="4">
    <source>
        <dbReference type="Google" id="ProtNLM"/>
    </source>
</evidence>
<keyword evidence="1" id="KW-0812">Transmembrane</keyword>
<feature type="transmembrane region" description="Helical" evidence="1">
    <location>
        <begin position="53"/>
        <end position="72"/>
    </location>
</feature>
<feature type="transmembrane region" description="Helical" evidence="1">
    <location>
        <begin position="30"/>
        <end position="47"/>
    </location>
</feature>
<gene>
    <name evidence="2" type="ORF">SAMN05444339_105271</name>
</gene>
<evidence type="ECO:0000313" key="2">
    <source>
        <dbReference type="EMBL" id="SHF38348.1"/>
    </source>
</evidence>
<keyword evidence="1" id="KW-1133">Transmembrane helix</keyword>
<dbReference type="Pfam" id="PF10658">
    <property type="entry name" value="DUF2484"/>
    <property type="match status" value="1"/>
</dbReference>
<keyword evidence="3" id="KW-1185">Reference proteome</keyword>
<reference evidence="3" key="1">
    <citation type="submission" date="2016-11" db="EMBL/GenBank/DDBJ databases">
        <authorList>
            <person name="Varghese N."/>
            <person name="Submissions S."/>
        </authorList>
    </citation>
    <scope>NUCLEOTIDE SEQUENCE [LARGE SCALE GENOMIC DNA]</scope>
    <source>
        <strain evidence="3">DSM 29326</strain>
    </source>
</reference>
<dbReference type="STRING" id="366533.SAMN05444339_105271"/>
<proteinExistence type="predicted"/>
<sequence length="86" mass="9619">MSAPVLLALLWLVVVNVGGMLPSRDYHWRFAYGMIALGIPLLGWLTWTQGPIVGLLFLAAGASVLRWPLIYLTRWLRGTKRSEPAE</sequence>
<organism evidence="2 3">
    <name type="scientific">Loktanella atrilutea</name>
    <dbReference type="NCBI Taxonomy" id="366533"/>
    <lineage>
        <taxon>Bacteria</taxon>
        <taxon>Pseudomonadati</taxon>
        <taxon>Pseudomonadota</taxon>
        <taxon>Alphaproteobacteria</taxon>
        <taxon>Rhodobacterales</taxon>
        <taxon>Roseobacteraceae</taxon>
        <taxon>Loktanella</taxon>
    </lineage>
</organism>
<evidence type="ECO:0000256" key="1">
    <source>
        <dbReference type="SAM" id="Phobius"/>
    </source>
</evidence>
<protein>
    <recommendedName>
        <fullName evidence="4">DUF2484 family protein</fullName>
    </recommendedName>
</protein>
<dbReference type="Proteomes" id="UP000183987">
    <property type="component" value="Unassembled WGS sequence"/>
</dbReference>
<feature type="transmembrane region" description="Helical" evidence="1">
    <location>
        <begin position="6"/>
        <end position="23"/>
    </location>
</feature>
<dbReference type="OrthoDB" id="7862849at2"/>
<accession>A0A1M5B7C8</accession>
<name>A0A1M5B7C8_LOKAT</name>
<dbReference type="AlphaFoldDB" id="A0A1M5B7C8"/>
<dbReference type="RefSeq" id="WP_072857600.1">
    <property type="nucleotide sequence ID" value="NZ_FQUE01000005.1"/>
</dbReference>
<evidence type="ECO:0000313" key="3">
    <source>
        <dbReference type="Proteomes" id="UP000183987"/>
    </source>
</evidence>
<dbReference type="InterPro" id="IPR018919">
    <property type="entry name" value="DUF2484"/>
</dbReference>
<dbReference type="EMBL" id="FQUE01000005">
    <property type="protein sequence ID" value="SHF38348.1"/>
    <property type="molecule type" value="Genomic_DNA"/>
</dbReference>